<dbReference type="Proteomes" id="UP000430404">
    <property type="component" value="Unassembled WGS sequence"/>
</dbReference>
<dbReference type="RefSeq" id="WP_167353052.1">
    <property type="nucleotide sequence ID" value="NZ_JBCNKA010000021.1"/>
</dbReference>
<sequence>MVMKITIFFCISATGQIYAGILPITLRLCEKLDSFGTNKKKIQDELQWKRTDIIAQMLV</sequence>
<name>A0A653K2A9_9GAMM</name>
<evidence type="ECO:0000313" key="2">
    <source>
        <dbReference type="Proteomes" id="UP000430404"/>
    </source>
</evidence>
<evidence type="ECO:0000313" key="1">
    <source>
        <dbReference type="EMBL" id="VXA53881.1"/>
    </source>
</evidence>
<gene>
    <name evidence="1" type="ORF">ACI8B_100121</name>
</gene>
<accession>A0A653K2A9</accession>
<dbReference type="AlphaFoldDB" id="A0A653K2A9"/>
<organism evidence="1 2">
    <name type="scientific">Acinetobacter proteolyticus</name>
    <dbReference type="NCBI Taxonomy" id="1776741"/>
    <lineage>
        <taxon>Bacteria</taxon>
        <taxon>Pseudomonadati</taxon>
        <taxon>Pseudomonadota</taxon>
        <taxon>Gammaproteobacteria</taxon>
        <taxon>Moraxellales</taxon>
        <taxon>Moraxellaceae</taxon>
        <taxon>Acinetobacter</taxon>
    </lineage>
</organism>
<reference evidence="1 2" key="1">
    <citation type="submission" date="2019-10" db="EMBL/GenBank/DDBJ databases">
        <authorList>
            <person name="Karimi E."/>
        </authorList>
    </citation>
    <scope>NUCLEOTIDE SEQUENCE [LARGE SCALE GENOMIC DNA]</scope>
    <source>
        <strain evidence="1">Acinetobacter sp. 8BE</strain>
    </source>
</reference>
<dbReference type="EMBL" id="CABWKZ010000002">
    <property type="protein sequence ID" value="VXA53881.1"/>
    <property type="molecule type" value="Genomic_DNA"/>
</dbReference>
<proteinExistence type="predicted"/>
<protein>
    <submittedName>
        <fullName evidence="1">Uncharacterized protein</fullName>
    </submittedName>
</protein>